<name>A0ABC8U5M0_9AQUA</name>
<evidence type="ECO:0000313" key="1">
    <source>
        <dbReference type="EMBL" id="CAK9177047.1"/>
    </source>
</evidence>
<protein>
    <submittedName>
        <fullName evidence="1">Uncharacterized protein</fullName>
    </submittedName>
</protein>
<dbReference type="AlphaFoldDB" id="A0ABC8U5M0"/>
<dbReference type="Proteomes" id="UP001642360">
    <property type="component" value="Unassembled WGS sequence"/>
</dbReference>
<dbReference type="EMBL" id="CAUOFW020006949">
    <property type="protein sequence ID" value="CAK9177047.1"/>
    <property type="molecule type" value="Genomic_DNA"/>
</dbReference>
<comment type="caution">
    <text evidence="1">The sequence shown here is derived from an EMBL/GenBank/DDBJ whole genome shotgun (WGS) entry which is preliminary data.</text>
</comment>
<reference evidence="1 2" key="1">
    <citation type="submission" date="2024-02" db="EMBL/GenBank/DDBJ databases">
        <authorList>
            <person name="Vignale AGUSTIN F."/>
            <person name="Sosa J E."/>
            <person name="Modenutti C."/>
        </authorList>
    </citation>
    <scope>NUCLEOTIDE SEQUENCE [LARGE SCALE GENOMIC DNA]</scope>
</reference>
<proteinExistence type="predicted"/>
<keyword evidence="2" id="KW-1185">Reference proteome</keyword>
<gene>
    <name evidence="1" type="ORF">ILEXP_LOCUS46911</name>
</gene>
<organism evidence="1 2">
    <name type="scientific">Ilex paraguariensis</name>
    <name type="common">yerba mate</name>
    <dbReference type="NCBI Taxonomy" id="185542"/>
    <lineage>
        <taxon>Eukaryota</taxon>
        <taxon>Viridiplantae</taxon>
        <taxon>Streptophyta</taxon>
        <taxon>Embryophyta</taxon>
        <taxon>Tracheophyta</taxon>
        <taxon>Spermatophyta</taxon>
        <taxon>Magnoliopsida</taxon>
        <taxon>eudicotyledons</taxon>
        <taxon>Gunneridae</taxon>
        <taxon>Pentapetalae</taxon>
        <taxon>asterids</taxon>
        <taxon>campanulids</taxon>
        <taxon>Aquifoliales</taxon>
        <taxon>Aquifoliaceae</taxon>
        <taxon>Ilex</taxon>
    </lineage>
</organism>
<accession>A0ABC8U5M0</accession>
<sequence length="82" mass="8233">MSEASEGVGAKGSTVQVPWARLAQGQALGAISGAGKVGVVLASKAGHHGRRTQGHSRRLGKGRFRSKYGCFSIDGAGAGGAR</sequence>
<evidence type="ECO:0000313" key="2">
    <source>
        <dbReference type="Proteomes" id="UP001642360"/>
    </source>
</evidence>